<accession>A0A0L0TAY6</accession>
<protein>
    <submittedName>
        <fullName evidence="2">Uncharacterized protein</fullName>
    </submittedName>
</protein>
<dbReference type="OrthoDB" id="10405483at2759"/>
<dbReference type="VEuPathDB" id="FungiDB:AMAG_16310"/>
<feature type="compositionally biased region" description="Basic and acidic residues" evidence="1">
    <location>
        <begin position="83"/>
        <end position="107"/>
    </location>
</feature>
<evidence type="ECO:0000313" key="3">
    <source>
        <dbReference type="Proteomes" id="UP000054350"/>
    </source>
</evidence>
<organism evidence="2 3">
    <name type="scientific">Allomyces macrogynus (strain ATCC 38327)</name>
    <name type="common">Allomyces javanicus var. macrogynus</name>
    <dbReference type="NCBI Taxonomy" id="578462"/>
    <lineage>
        <taxon>Eukaryota</taxon>
        <taxon>Fungi</taxon>
        <taxon>Fungi incertae sedis</taxon>
        <taxon>Blastocladiomycota</taxon>
        <taxon>Blastocladiomycetes</taxon>
        <taxon>Blastocladiales</taxon>
        <taxon>Blastocladiaceae</taxon>
        <taxon>Allomyces</taxon>
    </lineage>
</organism>
<dbReference type="Proteomes" id="UP000054350">
    <property type="component" value="Unassembled WGS sequence"/>
</dbReference>
<reference evidence="3" key="2">
    <citation type="submission" date="2009-11" db="EMBL/GenBank/DDBJ databases">
        <title>The Genome Sequence of Allomyces macrogynus strain ATCC 38327.</title>
        <authorList>
            <consortium name="The Broad Institute Genome Sequencing Platform"/>
            <person name="Russ C."/>
            <person name="Cuomo C."/>
            <person name="Shea T."/>
            <person name="Young S.K."/>
            <person name="Zeng Q."/>
            <person name="Koehrsen M."/>
            <person name="Haas B."/>
            <person name="Borodovsky M."/>
            <person name="Guigo R."/>
            <person name="Alvarado L."/>
            <person name="Berlin A."/>
            <person name="Borenstein D."/>
            <person name="Chen Z."/>
            <person name="Engels R."/>
            <person name="Freedman E."/>
            <person name="Gellesch M."/>
            <person name="Goldberg J."/>
            <person name="Griggs A."/>
            <person name="Gujja S."/>
            <person name="Heiman D."/>
            <person name="Hepburn T."/>
            <person name="Howarth C."/>
            <person name="Jen D."/>
            <person name="Larson L."/>
            <person name="Lewis B."/>
            <person name="Mehta T."/>
            <person name="Park D."/>
            <person name="Pearson M."/>
            <person name="Roberts A."/>
            <person name="Saif S."/>
            <person name="Shenoy N."/>
            <person name="Sisk P."/>
            <person name="Stolte C."/>
            <person name="Sykes S."/>
            <person name="Walk T."/>
            <person name="White J."/>
            <person name="Yandava C."/>
            <person name="Burger G."/>
            <person name="Gray M.W."/>
            <person name="Holland P.W.H."/>
            <person name="King N."/>
            <person name="Lang F.B.F."/>
            <person name="Roger A.J."/>
            <person name="Ruiz-Trillo I."/>
            <person name="Lander E."/>
            <person name="Nusbaum C."/>
        </authorList>
    </citation>
    <scope>NUCLEOTIDE SEQUENCE [LARGE SCALE GENOMIC DNA]</scope>
    <source>
        <strain evidence="3">ATCC 38327</strain>
    </source>
</reference>
<feature type="region of interest" description="Disordered" evidence="1">
    <location>
        <begin position="83"/>
        <end position="154"/>
    </location>
</feature>
<dbReference type="AlphaFoldDB" id="A0A0L0TAY6"/>
<evidence type="ECO:0000313" key="2">
    <source>
        <dbReference type="EMBL" id="KNE71881.1"/>
    </source>
</evidence>
<sequence>MESLVDEDAALRAQLQELVADEITFKTQEAVLMADAARSEVDLRRKLREEHDKLIRMRDELAAEAVSLQAELESVKARCEKTLRDRTNKRNDLDRDGEKRKKYEARTHRLQRQIAEMRGTAPSSSDTPKRNRTPSPPAVPKTKRAKSVRSSVVR</sequence>
<reference evidence="2 3" key="1">
    <citation type="submission" date="2009-11" db="EMBL/GenBank/DDBJ databases">
        <title>Annotation of Allomyces macrogynus ATCC 38327.</title>
        <authorList>
            <consortium name="The Broad Institute Genome Sequencing Platform"/>
            <person name="Russ C."/>
            <person name="Cuomo C."/>
            <person name="Burger G."/>
            <person name="Gray M.W."/>
            <person name="Holland P.W.H."/>
            <person name="King N."/>
            <person name="Lang F.B.F."/>
            <person name="Roger A.J."/>
            <person name="Ruiz-Trillo I."/>
            <person name="Young S.K."/>
            <person name="Zeng Q."/>
            <person name="Gargeya S."/>
            <person name="Fitzgerald M."/>
            <person name="Haas B."/>
            <person name="Abouelleil A."/>
            <person name="Alvarado L."/>
            <person name="Arachchi H.M."/>
            <person name="Berlin A."/>
            <person name="Chapman S.B."/>
            <person name="Gearin G."/>
            <person name="Goldberg J."/>
            <person name="Griggs A."/>
            <person name="Gujja S."/>
            <person name="Hansen M."/>
            <person name="Heiman D."/>
            <person name="Howarth C."/>
            <person name="Larimer J."/>
            <person name="Lui A."/>
            <person name="MacDonald P.J.P."/>
            <person name="McCowen C."/>
            <person name="Montmayeur A."/>
            <person name="Murphy C."/>
            <person name="Neiman D."/>
            <person name="Pearson M."/>
            <person name="Priest M."/>
            <person name="Roberts A."/>
            <person name="Saif S."/>
            <person name="Shea T."/>
            <person name="Sisk P."/>
            <person name="Stolte C."/>
            <person name="Sykes S."/>
            <person name="Wortman J."/>
            <person name="Nusbaum C."/>
            <person name="Birren B."/>
        </authorList>
    </citation>
    <scope>NUCLEOTIDE SEQUENCE [LARGE SCALE GENOMIC DNA]</scope>
    <source>
        <strain evidence="2 3">ATCC 38327</strain>
    </source>
</reference>
<dbReference type="EMBL" id="GG745375">
    <property type="protein sequence ID" value="KNE71881.1"/>
    <property type="molecule type" value="Genomic_DNA"/>
</dbReference>
<name>A0A0L0TAY6_ALLM3</name>
<evidence type="ECO:0000256" key="1">
    <source>
        <dbReference type="SAM" id="MobiDB-lite"/>
    </source>
</evidence>
<proteinExistence type="predicted"/>
<keyword evidence="3" id="KW-1185">Reference proteome</keyword>
<gene>
    <name evidence="2" type="ORF">AMAG_16310</name>
</gene>